<proteinExistence type="predicted"/>
<comment type="caution">
    <text evidence="2">The sequence shown here is derived from an EMBL/GenBank/DDBJ whole genome shotgun (WGS) entry which is preliminary data.</text>
</comment>
<dbReference type="CDD" id="cd05403">
    <property type="entry name" value="NT_KNTase_like"/>
    <property type="match status" value="1"/>
</dbReference>
<accession>A0A0D1ANW6</accession>
<dbReference type="Proteomes" id="UP000032250">
    <property type="component" value="Unassembled WGS sequence"/>
</dbReference>
<dbReference type="GO" id="GO:0016740">
    <property type="term" value="F:transferase activity"/>
    <property type="evidence" value="ECO:0007669"/>
    <property type="project" value="UniProtKB-KW"/>
</dbReference>
<evidence type="ECO:0000313" key="3">
    <source>
        <dbReference type="Proteomes" id="UP000032250"/>
    </source>
</evidence>
<feature type="domain" description="Polymerase beta nucleotidyltransferase" evidence="1">
    <location>
        <begin position="13"/>
        <end position="107"/>
    </location>
</feature>
<name>A0A0D1ANW6_CLOBO</name>
<dbReference type="Gene3D" id="1.20.120.330">
    <property type="entry name" value="Nucleotidyltransferases domain 2"/>
    <property type="match status" value="1"/>
</dbReference>
<dbReference type="SUPFAM" id="SSF81301">
    <property type="entry name" value="Nucleotidyltransferase"/>
    <property type="match status" value="1"/>
</dbReference>
<dbReference type="InterPro" id="IPR043519">
    <property type="entry name" value="NT_sf"/>
</dbReference>
<gene>
    <name evidence="2" type="ORF">N495_15205</name>
</gene>
<keyword evidence="2" id="KW-0808">Transferase</keyword>
<dbReference type="EMBL" id="JXSU01000007">
    <property type="protein sequence ID" value="KIS24859.1"/>
    <property type="molecule type" value="Genomic_DNA"/>
</dbReference>
<organism evidence="2 3">
    <name type="scientific">Clostridium botulinum B2 450</name>
    <dbReference type="NCBI Taxonomy" id="1379739"/>
    <lineage>
        <taxon>Bacteria</taxon>
        <taxon>Bacillati</taxon>
        <taxon>Bacillota</taxon>
        <taxon>Clostridia</taxon>
        <taxon>Eubacteriales</taxon>
        <taxon>Clostridiaceae</taxon>
        <taxon>Clostridium</taxon>
    </lineage>
</organism>
<dbReference type="RefSeq" id="WP_003483775.1">
    <property type="nucleotide sequence ID" value="NZ_JXSU01000007.1"/>
</dbReference>
<reference evidence="2 3" key="1">
    <citation type="submission" date="2014-06" db="EMBL/GenBank/DDBJ databases">
        <title>Genome characterization of distinct group I Clostridium botulinum lineages.</title>
        <authorList>
            <person name="Giordani F."/>
            <person name="Anselmo A."/>
            <person name="Fillo S."/>
            <person name="Palozzi A.M."/>
            <person name="Fortunato A."/>
            <person name="Gentile B."/>
            <person name="Ciammaruconi A."/>
            <person name="Anniballi F."/>
            <person name="De Medici D."/>
            <person name="Lista F."/>
        </authorList>
    </citation>
    <scope>NUCLEOTIDE SEQUENCE [LARGE SCALE GENOMIC DNA]</scope>
    <source>
        <strain evidence="2 3">B2 450</strain>
    </source>
</reference>
<dbReference type="HOGENOM" id="CLU_935959_0_0_9"/>
<dbReference type="AlphaFoldDB" id="A0A0D1ANW6"/>
<dbReference type="Gene3D" id="3.30.460.10">
    <property type="entry name" value="Beta Polymerase, domain 2"/>
    <property type="match status" value="1"/>
</dbReference>
<dbReference type="PATRIC" id="fig|1379739.3.peg.3435"/>
<dbReference type="InterPro" id="IPR041633">
    <property type="entry name" value="Polbeta"/>
</dbReference>
<sequence length="297" mass="35251">MNDNIIKYQTAFNNVIDRLKNNESVLAVMVFGSMVTGDLWEESDIDLFVVINEDIKVEKIYTQEEDVPIHVKIIDKKNLNKIYQCDLRGGKTHRIFASSRLVFSKDSSISSWYDRGRYYPDIDRERWNLVYLDEIFKYIGVCKKYLKNRGLYTAYSDSVKLTEAFSKLYVNFSGYMISKDVINMATSLDDDFKNIVDDLFFNKDNIEESIIRLIEYIKIYLNNNIRNITSLLLNYMKEKDTFLSSQDILMDELFKCYSISMEDILEYLYYKNIIKKQSRKLKNKKGELIFEENVYFI</sequence>
<evidence type="ECO:0000313" key="2">
    <source>
        <dbReference type="EMBL" id="KIS24859.1"/>
    </source>
</evidence>
<evidence type="ECO:0000259" key="1">
    <source>
        <dbReference type="Pfam" id="PF18765"/>
    </source>
</evidence>
<dbReference type="Pfam" id="PF18765">
    <property type="entry name" value="Polbeta"/>
    <property type="match status" value="1"/>
</dbReference>
<dbReference type="OrthoDB" id="2539715at2"/>
<protein>
    <submittedName>
        <fullName evidence="2">Nucleotidyltransferase</fullName>
    </submittedName>
</protein>